<organism evidence="1 2">
    <name type="scientific">Phocaeicola plebeius</name>
    <dbReference type="NCBI Taxonomy" id="310297"/>
    <lineage>
        <taxon>Bacteria</taxon>
        <taxon>Pseudomonadati</taxon>
        <taxon>Bacteroidota</taxon>
        <taxon>Bacteroidia</taxon>
        <taxon>Bacteroidales</taxon>
        <taxon>Bacteroidaceae</taxon>
        <taxon>Phocaeicola</taxon>
    </lineage>
</organism>
<dbReference type="Proteomes" id="UP000186685">
    <property type="component" value="Unassembled WGS sequence"/>
</dbReference>
<protein>
    <submittedName>
        <fullName evidence="1">Uncharacterized protein</fullName>
    </submittedName>
</protein>
<dbReference type="EMBL" id="MNQR01000025">
    <property type="protein sequence ID" value="OKZ09025.1"/>
    <property type="molecule type" value="Genomic_DNA"/>
</dbReference>
<evidence type="ECO:0000313" key="2">
    <source>
        <dbReference type="Proteomes" id="UP000186685"/>
    </source>
</evidence>
<sequence length="74" mass="8254">MKGFSGTYSAFKKNASAFDLKRKGVSLQTQGRFSSNASAFGMERKGVFFTNKNKRKYYTEKGIKKGVPLNSNLC</sequence>
<reference evidence="1 2" key="1">
    <citation type="journal article" date="2016" name="Nat. Biotechnol.">
        <title>Measurement of bacterial replication rates in microbial communities.</title>
        <authorList>
            <person name="Brown C.T."/>
            <person name="Olm M.R."/>
            <person name="Thomas B.C."/>
            <person name="Banfield J.F."/>
        </authorList>
    </citation>
    <scope>NUCLEOTIDE SEQUENCE [LARGE SCALE GENOMIC DNA]</scope>
    <source>
        <strain evidence="1">45_130</strain>
    </source>
</reference>
<gene>
    <name evidence="1" type="ORF">BHV76_09180</name>
</gene>
<name>A0A854BZ85_9BACT</name>
<proteinExistence type="predicted"/>
<accession>A0A854BZ85</accession>
<comment type="caution">
    <text evidence="1">The sequence shown here is derived from an EMBL/GenBank/DDBJ whole genome shotgun (WGS) entry which is preliminary data.</text>
</comment>
<evidence type="ECO:0000313" key="1">
    <source>
        <dbReference type="EMBL" id="OKZ09025.1"/>
    </source>
</evidence>
<dbReference type="AlphaFoldDB" id="A0A854BZ85"/>